<comment type="caution">
    <text evidence="17">The sequence shown here is derived from an EMBL/GenBank/DDBJ whole genome shotgun (WGS) entry which is preliminary data.</text>
</comment>
<dbReference type="PANTHER" id="PTHR12213">
    <property type="entry name" value="CORRINOID ADENOSYLTRANSFERASE"/>
    <property type="match status" value="1"/>
</dbReference>
<dbReference type="InterPro" id="IPR016030">
    <property type="entry name" value="CblAdoTrfase-like"/>
</dbReference>
<evidence type="ECO:0000256" key="15">
    <source>
        <dbReference type="RuleBase" id="RU366026"/>
    </source>
</evidence>
<dbReference type="FunFam" id="1.20.1200.10:FF:000001">
    <property type="entry name" value="Cob(I)yrinic acid a,c-diamide adenosyltransferase"/>
    <property type="match status" value="1"/>
</dbReference>
<evidence type="ECO:0000256" key="1">
    <source>
        <dbReference type="ARBA" id="ARBA00005121"/>
    </source>
</evidence>
<dbReference type="GO" id="GO:0009236">
    <property type="term" value="P:cobalamin biosynthetic process"/>
    <property type="evidence" value="ECO:0007669"/>
    <property type="project" value="UniProtKB-UniRule"/>
</dbReference>
<dbReference type="Gene3D" id="1.20.1200.10">
    <property type="entry name" value="Cobalamin adenosyltransferase-like"/>
    <property type="match status" value="1"/>
</dbReference>
<dbReference type="PANTHER" id="PTHR12213:SF0">
    <property type="entry name" value="CORRINOID ADENOSYLTRANSFERASE MMAB"/>
    <property type="match status" value="1"/>
</dbReference>
<sequence>MKIYTKTGDKGTTSLVYGTRISKHDIRVDAYGTCDEANSMIGLALSYLLDIENDEVNQIKENFHKIQTMLFHVGAELSTPPEKEVAWKVTEKDVLELEKMEKMIDQWEGKIPPLNKFILPGGHPAGAALHTARTVVRRAERLAVAVELQNKSVLELQNKSVLPYLNRLSDLLFVAARYVNHILGYEEMQLHD</sequence>
<evidence type="ECO:0000256" key="9">
    <source>
        <dbReference type="ARBA" id="ARBA00022840"/>
    </source>
</evidence>
<evidence type="ECO:0000256" key="11">
    <source>
        <dbReference type="ARBA" id="ARBA00033334"/>
    </source>
</evidence>
<evidence type="ECO:0000259" key="16">
    <source>
        <dbReference type="Pfam" id="PF01923"/>
    </source>
</evidence>
<evidence type="ECO:0000313" key="18">
    <source>
        <dbReference type="Proteomes" id="UP000053881"/>
    </source>
</evidence>
<dbReference type="Pfam" id="PF01923">
    <property type="entry name" value="Cob_adeno_trans"/>
    <property type="match status" value="1"/>
</dbReference>
<evidence type="ECO:0000256" key="8">
    <source>
        <dbReference type="ARBA" id="ARBA00022741"/>
    </source>
</evidence>
<evidence type="ECO:0000256" key="3">
    <source>
        <dbReference type="ARBA" id="ARBA00011233"/>
    </source>
</evidence>
<reference evidence="17 18" key="1">
    <citation type="submission" date="2015-06" db="EMBL/GenBank/DDBJ databases">
        <title>Genome sequencing project of Bacillus galactosidilyticus PL133.</title>
        <authorList>
            <person name="Gaiero J."/>
            <person name="Nicol R."/>
            <person name="Habash M."/>
        </authorList>
    </citation>
    <scope>NUCLEOTIDE SEQUENCE [LARGE SCALE GENOMIC DNA]</scope>
    <source>
        <strain evidence="17 18">PL133</strain>
    </source>
</reference>
<comment type="similarity">
    <text evidence="2 15">Belongs to the Cob(I)alamin adenosyltransferase family.</text>
</comment>
<dbReference type="UniPathway" id="UPA00148">
    <property type="reaction ID" value="UER00233"/>
</dbReference>
<dbReference type="InterPro" id="IPR036451">
    <property type="entry name" value="CblAdoTrfase-like_sf"/>
</dbReference>
<dbReference type="NCBIfam" id="TIGR00636">
    <property type="entry name" value="PduO_Nterm"/>
    <property type="match status" value="1"/>
</dbReference>
<keyword evidence="6 15" id="KW-0169">Cobalamin biosynthesis</keyword>
<proteinExistence type="inferred from homology"/>
<evidence type="ECO:0000256" key="2">
    <source>
        <dbReference type="ARBA" id="ARBA00007487"/>
    </source>
</evidence>
<comment type="catalytic activity">
    <reaction evidence="13 15">
        <text>2 cob(II)yrinate a,c diamide + reduced [electron-transfer flavoprotein] + 2 ATP = 2 adenosylcob(III)yrinate a,c-diamide + 2 triphosphate + oxidized [electron-transfer flavoprotein] + 3 H(+)</text>
        <dbReference type="Rhea" id="RHEA:11528"/>
        <dbReference type="Rhea" id="RHEA-COMP:10685"/>
        <dbReference type="Rhea" id="RHEA-COMP:10686"/>
        <dbReference type="ChEBI" id="CHEBI:15378"/>
        <dbReference type="ChEBI" id="CHEBI:18036"/>
        <dbReference type="ChEBI" id="CHEBI:30616"/>
        <dbReference type="ChEBI" id="CHEBI:57692"/>
        <dbReference type="ChEBI" id="CHEBI:58307"/>
        <dbReference type="ChEBI" id="CHEBI:58503"/>
        <dbReference type="ChEBI" id="CHEBI:58537"/>
        <dbReference type="EC" id="2.5.1.17"/>
    </reaction>
</comment>
<evidence type="ECO:0000256" key="10">
    <source>
        <dbReference type="ARBA" id="ARBA00031529"/>
    </source>
</evidence>
<evidence type="ECO:0000256" key="7">
    <source>
        <dbReference type="ARBA" id="ARBA00022679"/>
    </source>
</evidence>
<dbReference type="EMBL" id="LGPB01000112">
    <property type="protein sequence ID" value="KRG11807.1"/>
    <property type="molecule type" value="Genomic_DNA"/>
</dbReference>
<dbReference type="EC" id="2.5.1.17" evidence="4 15"/>
<evidence type="ECO:0000256" key="13">
    <source>
        <dbReference type="ARBA" id="ARBA00048555"/>
    </source>
</evidence>
<comment type="catalytic activity">
    <reaction evidence="14 15">
        <text>2 cob(II)alamin + reduced [electron-transfer flavoprotein] + 2 ATP = 2 adenosylcob(III)alamin + 2 triphosphate + oxidized [electron-transfer flavoprotein] + 3 H(+)</text>
        <dbReference type="Rhea" id="RHEA:28671"/>
        <dbReference type="Rhea" id="RHEA-COMP:10685"/>
        <dbReference type="Rhea" id="RHEA-COMP:10686"/>
        <dbReference type="ChEBI" id="CHEBI:15378"/>
        <dbReference type="ChEBI" id="CHEBI:16304"/>
        <dbReference type="ChEBI" id="CHEBI:18036"/>
        <dbReference type="ChEBI" id="CHEBI:18408"/>
        <dbReference type="ChEBI" id="CHEBI:30616"/>
        <dbReference type="ChEBI" id="CHEBI:57692"/>
        <dbReference type="ChEBI" id="CHEBI:58307"/>
        <dbReference type="EC" id="2.5.1.17"/>
    </reaction>
</comment>
<accession>A0A0Q9XU04</accession>
<evidence type="ECO:0000256" key="14">
    <source>
        <dbReference type="ARBA" id="ARBA00048692"/>
    </source>
</evidence>
<dbReference type="Proteomes" id="UP000053881">
    <property type="component" value="Unassembled WGS sequence"/>
</dbReference>
<evidence type="ECO:0000256" key="4">
    <source>
        <dbReference type="ARBA" id="ARBA00012454"/>
    </source>
</evidence>
<evidence type="ECO:0000313" key="17">
    <source>
        <dbReference type="EMBL" id="KRG11807.1"/>
    </source>
</evidence>
<gene>
    <name evidence="17" type="ORF">ACA29_14820</name>
</gene>
<organism evidence="17 18">
    <name type="scientific">Lederbergia galactosidilytica</name>
    <dbReference type="NCBI Taxonomy" id="217031"/>
    <lineage>
        <taxon>Bacteria</taxon>
        <taxon>Bacillati</taxon>
        <taxon>Bacillota</taxon>
        <taxon>Bacilli</taxon>
        <taxon>Bacillales</taxon>
        <taxon>Bacillaceae</taxon>
        <taxon>Lederbergia</taxon>
    </lineage>
</organism>
<evidence type="ECO:0000256" key="12">
    <source>
        <dbReference type="ARBA" id="ARBA00033354"/>
    </source>
</evidence>
<dbReference type="PATRIC" id="fig|217031.4.peg.5011"/>
<dbReference type="InterPro" id="IPR029499">
    <property type="entry name" value="PduO-typ"/>
</dbReference>
<evidence type="ECO:0000256" key="6">
    <source>
        <dbReference type="ARBA" id="ARBA00022573"/>
    </source>
</evidence>
<dbReference type="GO" id="GO:0008817">
    <property type="term" value="F:corrinoid adenosyltransferase activity"/>
    <property type="evidence" value="ECO:0007669"/>
    <property type="project" value="UniProtKB-UniRule"/>
</dbReference>
<comment type="subunit">
    <text evidence="3">Homotrimer.</text>
</comment>
<comment type="pathway">
    <text evidence="1 15">Cofactor biosynthesis; adenosylcobalamin biosynthesis; adenosylcobalamin from cob(II)yrinate a,c-diamide: step 2/7.</text>
</comment>
<dbReference type="AlphaFoldDB" id="A0A0Q9XU04"/>
<keyword evidence="7 15" id="KW-0808">Transferase</keyword>
<dbReference type="SUPFAM" id="SSF89028">
    <property type="entry name" value="Cobalamin adenosyltransferase-like"/>
    <property type="match status" value="1"/>
</dbReference>
<dbReference type="GO" id="GO:0005524">
    <property type="term" value="F:ATP binding"/>
    <property type="evidence" value="ECO:0007669"/>
    <property type="project" value="UniProtKB-UniRule"/>
</dbReference>
<name>A0A0Q9XU04_9BACI</name>
<keyword evidence="9 15" id="KW-0067">ATP-binding</keyword>
<protein>
    <recommendedName>
        <fullName evidence="5 15">Corrinoid adenosyltransferase</fullName>
        <ecNumber evidence="4 15">2.5.1.17</ecNumber>
    </recommendedName>
    <alternativeName>
        <fullName evidence="10 15">Cob(II)alamin adenosyltransferase</fullName>
    </alternativeName>
    <alternativeName>
        <fullName evidence="12 15">Cob(II)yrinic acid a,c-diamide adenosyltransferase</fullName>
    </alternativeName>
    <alternativeName>
        <fullName evidence="11 15">Cobinamide/cobalamin adenosyltransferase</fullName>
    </alternativeName>
</protein>
<evidence type="ECO:0000256" key="5">
    <source>
        <dbReference type="ARBA" id="ARBA00020963"/>
    </source>
</evidence>
<keyword evidence="8 15" id="KW-0547">Nucleotide-binding</keyword>
<feature type="domain" description="Cobalamin adenosyltransferase-like" evidence="16">
    <location>
        <begin position="3"/>
        <end position="179"/>
    </location>
</feature>